<evidence type="ECO:0000256" key="3">
    <source>
        <dbReference type="ARBA" id="ARBA00022989"/>
    </source>
</evidence>
<protein>
    <recommendedName>
        <fullName evidence="8">Rhodopsin domain-containing protein</fullName>
    </recommendedName>
</protein>
<dbReference type="Proteomes" id="UP001338125">
    <property type="component" value="Unassembled WGS sequence"/>
</dbReference>
<evidence type="ECO:0000256" key="4">
    <source>
        <dbReference type="ARBA" id="ARBA00023136"/>
    </source>
</evidence>
<feature type="transmembrane region" description="Helical" evidence="7">
    <location>
        <begin position="218"/>
        <end position="236"/>
    </location>
</feature>
<evidence type="ECO:0000256" key="6">
    <source>
        <dbReference type="SAM" id="MobiDB-lite"/>
    </source>
</evidence>
<keyword evidence="4 7" id="KW-0472">Membrane</keyword>
<evidence type="ECO:0000256" key="2">
    <source>
        <dbReference type="ARBA" id="ARBA00022692"/>
    </source>
</evidence>
<feature type="transmembrane region" description="Helical" evidence="7">
    <location>
        <begin position="135"/>
        <end position="158"/>
    </location>
</feature>
<evidence type="ECO:0000313" key="9">
    <source>
        <dbReference type="EMBL" id="KAK5995352.1"/>
    </source>
</evidence>
<feature type="transmembrane region" description="Helical" evidence="7">
    <location>
        <begin position="90"/>
        <end position="123"/>
    </location>
</feature>
<evidence type="ECO:0000259" key="8">
    <source>
        <dbReference type="Pfam" id="PF20684"/>
    </source>
</evidence>
<feature type="compositionally biased region" description="Polar residues" evidence="6">
    <location>
        <begin position="320"/>
        <end position="330"/>
    </location>
</feature>
<keyword evidence="3 7" id="KW-1133">Transmembrane helix</keyword>
<feature type="compositionally biased region" description="Polar residues" evidence="6">
    <location>
        <begin position="381"/>
        <end position="401"/>
    </location>
</feature>
<organism evidence="9 10">
    <name type="scientific">Cladobotryum mycophilum</name>
    <dbReference type="NCBI Taxonomy" id="491253"/>
    <lineage>
        <taxon>Eukaryota</taxon>
        <taxon>Fungi</taxon>
        <taxon>Dikarya</taxon>
        <taxon>Ascomycota</taxon>
        <taxon>Pezizomycotina</taxon>
        <taxon>Sordariomycetes</taxon>
        <taxon>Hypocreomycetidae</taxon>
        <taxon>Hypocreales</taxon>
        <taxon>Hypocreaceae</taxon>
        <taxon>Cladobotryum</taxon>
    </lineage>
</organism>
<evidence type="ECO:0000256" key="1">
    <source>
        <dbReference type="ARBA" id="ARBA00004141"/>
    </source>
</evidence>
<feature type="domain" description="Rhodopsin" evidence="8">
    <location>
        <begin position="35"/>
        <end position="281"/>
    </location>
</feature>
<evidence type="ECO:0000256" key="5">
    <source>
        <dbReference type="ARBA" id="ARBA00038359"/>
    </source>
</evidence>
<feature type="transmembrane region" description="Helical" evidence="7">
    <location>
        <begin position="257"/>
        <end position="277"/>
    </location>
</feature>
<name>A0ABR0ST79_9HYPO</name>
<evidence type="ECO:0000313" key="10">
    <source>
        <dbReference type="Proteomes" id="UP001338125"/>
    </source>
</evidence>
<feature type="compositionally biased region" description="Basic residues" evidence="6">
    <location>
        <begin position="306"/>
        <end position="315"/>
    </location>
</feature>
<sequence length="401" mass="44255">MGVDVQARGAVPDRGPGLLGILWTLTPLAVFTTVLRIVARVRSRMFGWDDVFMLFSTICFIGWSVILTVYEKRGGLEHMVDLEQTGPDNVAMVMFLNWLSQVFGILGVAAGKISVAALLLSIIRLTELELRWQKVLLWVVPVFLAGAIAIAWSTLTFAQCSPARSLWDERIIGHCIKPKVMWSFGTFTGAFNTFADASLAIVPATVIYQLRNTTTEKIQLALVIGLGILTTICSGIKTKYLAALSNRTDRSWAYYDISAWVTGEFFLLIICSSVPALPIVLSWSLATAGSIKSVASLAVESMLQHTTRRRRKNGSRLRSPTGTGNNNEFSDLTHMKIMTKTTIERVEYSQNESVDQLVGGGPPGHGVRVEMMYDVRRDTRPNSLASGYGQPFTTNLNMDKH</sequence>
<gene>
    <name evidence="9" type="ORF">PT974_03756</name>
</gene>
<dbReference type="EMBL" id="JAVFKD010000004">
    <property type="protein sequence ID" value="KAK5995352.1"/>
    <property type="molecule type" value="Genomic_DNA"/>
</dbReference>
<keyword evidence="2 7" id="KW-0812">Transmembrane</keyword>
<accession>A0ABR0ST79</accession>
<dbReference type="Pfam" id="PF20684">
    <property type="entry name" value="Fung_rhodopsin"/>
    <property type="match status" value="1"/>
</dbReference>
<dbReference type="InterPro" id="IPR049326">
    <property type="entry name" value="Rhodopsin_dom_fungi"/>
</dbReference>
<feature type="transmembrane region" description="Helical" evidence="7">
    <location>
        <begin position="20"/>
        <end position="39"/>
    </location>
</feature>
<dbReference type="PANTHER" id="PTHR33048">
    <property type="entry name" value="PTH11-LIKE INTEGRAL MEMBRANE PROTEIN (AFU_ORTHOLOGUE AFUA_5G11245)"/>
    <property type="match status" value="1"/>
</dbReference>
<reference evidence="9 10" key="1">
    <citation type="submission" date="2024-01" db="EMBL/GenBank/DDBJ databases">
        <title>Complete genome of Cladobotryum mycophilum ATHUM6906.</title>
        <authorList>
            <person name="Christinaki A.C."/>
            <person name="Myridakis A.I."/>
            <person name="Kouvelis V.N."/>
        </authorList>
    </citation>
    <scope>NUCLEOTIDE SEQUENCE [LARGE SCALE GENOMIC DNA]</scope>
    <source>
        <strain evidence="9 10">ATHUM6906</strain>
    </source>
</reference>
<proteinExistence type="inferred from homology"/>
<comment type="caution">
    <text evidence="9">The sequence shown here is derived from an EMBL/GenBank/DDBJ whole genome shotgun (WGS) entry which is preliminary data.</text>
</comment>
<dbReference type="InterPro" id="IPR052337">
    <property type="entry name" value="SAT4-like"/>
</dbReference>
<feature type="transmembrane region" description="Helical" evidence="7">
    <location>
        <begin position="51"/>
        <end position="70"/>
    </location>
</feature>
<feature type="region of interest" description="Disordered" evidence="6">
    <location>
        <begin position="380"/>
        <end position="401"/>
    </location>
</feature>
<comment type="similarity">
    <text evidence="5">Belongs to the SAT4 family.</text>
</comment>
<evidence type="ECO:0000256" key="7">
    <source>
        <dbReference type="SAM" id="Phobius"/>
    </source>
</evidence>
<keyword evidence="10" id="KW-1185">Reference proteome</keyword>
<feature type="region of interest" description="Disordered" evidence="6">
    <location>
        <begin position="305"/>
        <end position="331"/>
    </location>
</feature>
<dbReference type="PANTHER" id="PTHR33048:SF146">
    <property type="entry name" value="INTEGRAL MEMBRANE PROTEIN"/>
    <property type="match status" value="1"/>
</dbReference>
<comment type="subcellular location">
    <subcellularLocation>
        <location evidence="1">Membrane</location>
        <topology evidence="1">Multi-pass membrane protein</topology>
    </subcellularLocation>
</comment>